<dbReference type="EMBL" id="AP019782">
    <property type="protein sequence ID" value="BBL71128.1"/>
    <property type="molecule type" value="Genomic_DNA"/>
</dbReference>
<dbReference type="InterPro" id="IPR000792">
    <property type="entry name" value="Tscrpt_reg_LuxR_C"/>
</dbReference>
<dbReference type="AlphaFoldDB" id="A0A8D5AH60"/>
<feature type="modified residue" description="4-aspartylphosphate" evidence="5">
    <location>
        <position position="54"/>
    </location>
</feature>
<dbReference type="InterPro" id="IPR058245">
    <property type="entry name" value="NreC/VraR/RcsB-like_REC"/>
</dbReference>
<dbReference type="InterPro" id="IPR011006">
    <property type="entry name" value="CheY-like_superfamily"/>
</dbReference>
<keyword evidence="4" id="KW-0804">Transcription</keyword>
<protein>
    <submittedName>
        <fullName evidence="8">DNA-binding response regulator</fullName>
    </submittedName>
</protein>
<gene>
    <name evidence="8" type="ORF">MoryE10_17340</name>
</gene>
<evidence type="ECO:0000256" key="1">
    <source>
        <dbReference type="ARBA" id="ARBA00022553"/>
    </source>
</evidence>
<evidence type="ECO:0000256" key="3">
    <source>
        <dbReference type="ARBA" id="ARBA00023125"/>
    </source>
</evidence>
<keyword evidence="3 8" id="KW-0238">DNA-binding</keyword>
<dbReference type="InterPro" id="IPR016032">
    <property type="entry name" value="Sig_transdc_resp-reg_C-effctor"/>
</dbReference>
<accession>A0A8D5AH60</accession>
<organism evidence="8 9">
    <name type="scientific">Methylogaea oryzae</name>
    <dbReference type="NCBI Taxonomy" id="1295382"/>
    <lineage>
        <taxon>Bacteria</taxon>
        <taxon>Pseudomonadati</taxon>
        <taxon>Pseudomonadota</taxon>
        <taxon>Gammaproteobacteria</taxon>
        <taxon>Methylococcales</taxon>
        <taxon>Methylococcaceae</taxon>
        <taxon>Methylogaea</taxon>
    </lineage>
</organism>
<evidence type="ECO:0000256" key="4">
    <source>
        <dbReference type="ARBA" id="ARBA00023163"/>
    </source>
</evidence>
<dbReference type="Pfam" id="PF00196">
    <property type="entry name" value="GerE"/>
    <property type="match status" value="1"/>
</dbReference>
<dbReference type="InterPro" id="IPR001789">
    <property type="entry name" value="Sig_transdc_resp-reg_receiver"/>
</dbReference>
<dbReference type="GO" id="GO:0000160">
    <property type="term" value="P:phosphorelay signal transduction system"/>
    <property type="evidence" value="ECO:0007669"/>
    <property type="project" value="InterPro"/>
</dbReference>
<dbReference type="PANTHER" id="PTHR43214:SF41">
    <property type="entry name" value="NITRATE_NITRITE RESPONSE REGULATOR PROTEIN NARP"/>
    <property type="match status" value="1"/>
</dbReference>
<feature type="domain" description="HTH luxR-type" evidence="6">
    <location>
        <begin position="143"/>
        <end position="208"/>
    </location>
</feature>
<sequence>MIRLLIADDHAIVRNGLKQLLAETTDLQVVDEADCGHAVLEKIRNHQYDMLLTDMSMPGRSGLELIKQVKAEAPKLPILVLSMHQEEQYAMRAFRAGASGYLCKDSATTLLVSAIRKVATGGLYVSPAVAEGLARRAGGGDQETQLHEQLSDREFQIFQLIVAGRALSSIADDLSLSVKTVSTHKTHIMQKLQLSNAADLVRYAIRHGLVEQA</sequence>
<name>A0A8D5AH60_9GAMM</name>
<evidence type="ECO:0000256" key="5">
    <source>
        <dbReference type="PROSITE-ProRule" id="PRU00169"/>
    </source>
</evidence>
<evidence type="ECO:0000313" key="9">
    <source>
        <dbReference type="Proteomes" id="UP000824988"/>
    </source>
</evidence>
<dbReference type="PROSITE" id="PS50110">
    <property type="entry name" value="RESPONSE_REGULATORY"/>
    <property type="match status" value="1"/>
</dbReference>
<feature type="domain" description="Response regulatory" evidence="7">
    <location>
        <begin position="3"/>
        <end position="119"/>
    </location>
</feature>
<dbReference type="CDD" id="cd06170">
    <property type="entry name" value="LuxR_C_like"/>
    <property type="match status" value="1"/>
</dbReference>
<dbReference type="GO" id="GO:0006355">
    <property type="term" value="P:regulation of DNA-templated transcription"/>
    <property type="evidence" value="ECO:0007669"/>
    <property type="project" value="InterPro"/>
</dbReference>
<dbReference type="GO" id="GO:0003677">
    <property type="term" value="F:DNA binding"/>
    <property type="evidence" value="ECO:0007669"/>
    <property type="project" value="UniProtKB-KW"/>
</dbReference>
<dbReference type="PRINTS" id="PR00038">
    <property type="entry name" value="HTHLUXR"/>
</dbReference>
<dbReference type="SMART" id="SM00421">
    <property type="entry name" value="HTH_LUXR"/>
    <property type="match status" value="1"/>
</dbReference>
<evidence type="ECO:0000259" key="7">
    <source>
        <dbReference type="PROSITE" id="PS50110"/>
    </source>
</evidence>
<dbReference type="RefSeq" id="WP_054773716.1">
    <property type="nucleotide sequence ID" value="NZ_AP019782.1"/>
</dbReference>
<dbReference type="KEGG" id="moz:MoryE10_17340"/>
<dbReference type="SUPFAM" id="SSF52172">
    <property type="entry name" value="CheY-like"/>
    <property type="match status" value="1"/>
</dbReference>
<keyword evidence="2" id="KW-0805">Transcription regulation</keyword>
<evidence type="ECO:0000256" key="2">
    <source>
        <dbReference type="ARBA" id="ARBA00023015"/>
    </source>
</evidence>
<keyword evidence="1 5" id="KW-0597">Phosphoprotein</keyword>
<evidence type="ECO:0000313" key="8">
    <source>
        <dbReference type="EMBL" id="BBL71128.1"/>
    </source>
</evidence>
<dbReference type="Proteomes" id="UP000824988">
    <property type="component" value="Chromosome"/>
</dbReference>
<dbReference type="Pfam" id="PF00072">
    <property type="entry name" value="Response_reg"/>
    <property type="match status" value="1"/>
</dbReference>
<dbReference type="CDD" id="cd17535">
    <property type="entry name" value="REC_NarL-like"/>
    <property type="match status" value="1"/>
</dbReference>
<dbReference type="SMART" id="SM00448">
    <property type="entry name" value="REC"/>
    <property type="match status" value="1"/>
</dbReference>
<dbReference type="Gene3D" id="3.40.50.2300">
    <property type="match status" value="1"/>
</dbReference>
<reference evidence="8" key="1">
    <citation type="submission" date="2019-06" db="EMBL/GenBank/DDBJ databases">
        <title>Complete genome sequence of Methylogaea oryzae strain JCM16910.</title>
        <authorList>
            <person name="Asakawa S."/>
        </authorList>
    </citation>
    <scope>NUCLEOTIDE SEQUENCE</scope>
    <source>
        <strain evidence="8">E10</strain>
    </source>
</reference>
<evidence type="ECO:0000259" key="6">
    <source>
        <dbReference type="PROSITE" id="PS50043"/>
    </source>
</evidence>
<dbReference type="SUPFAM" id="SSF46894">
    <property type="entry name" value="C-terminal effector domain of the bipartite response regulators"/>
    <property type="match status" value="1"/>
</dbReference>
<keyword evidence="9" id="KW-1185">Reference proteome</keyword>
<proteinExistence type="predicted"/>
<dbReference type="InterPro" id="IPR039420">
    <property type="entry name" value="WalR-like"/>
</dbReference>
<dbReference type="PANTHER" id="PTHR43214">
    <property type="entry name" value="TWO-COMPONENT RESPONSE REGULATOR"/>
    <property type="match status" value="1"/>
</dbReference>
<dbReference type="PROSITE" id="PS50043">
    <property type="entry name" value="HTH_LUXR_2"/>
    <property type="match status" value="1"/>
</dbReference>